<keyword evidence="3" id="KW-1185">Reference proteome</keyword>
<comment type="caution">
    <text evidence="2">The sequence shown here is derived from an EMBL/GenBank/DDBJ whole genome shotgun (WGS) entry which is preliminary data.</text>
</comment>
<feature type="transmembrane region" description="Helical" evidence="1">
    <location>
        <begin position="28"/>
        <end position="48"/>
    </location>
</feature>
<evidence type="ECO:0000313" key="2">
    <source>
        <dbReference type="EMBL" id="GCE44894.1"/>
    </source>
</evidence>
<accession>A0A402CMS6</accession>
<evidence type="ECO:0000256" key="1">
    <source>
        <dbReference type="SAM" id="Phobius"/>
    </source>
</evidence>
<keyword evidence="1" id="KW-0812">Transmembrane</keyword>
<keyword evidence="1" id="KW-1133">Transmembrane helix</keyword>
<reference evidence="2 3" key="1">
    <citation type="submission" date="2018-11" db="EMBL/GenBank/DDBJ databases">
        <title>Microbial catabolism of amino acid.</title>
        <authorList>
            <person name="Hibi M."/>
            <person name="Ogawa J."/>
        </authorList>
    </citation>
    <scope>NUCLEOTIDE SEQUENCE [LARGE SCALE GENOMIC DNA]</scope>
    <source>
        <strain evidence="2 3">C31-06</strain>
    </source>
</reference>
<sequence length="62" mass="6484">MPVGLFTVGLVCALAVLFLMGSVSTSPVIGLMVIAVTFVFASAAVGFVQASRSRNRQREGRP</sequence>
<proteinExistence type="predicted"/>
<dbReference type="Proteomes" id="UP000287519">
    <property type="component" value="Unassembled WGS sequence"/>
</dbReference>
<dbReference type="AlphaFoldDB" id="A0A402CMS6"/>
<organism evidence="2 3">
    <name type="scientific">Rhodococcus wratislaviensis</name>
    <name type="common">Tsukamurella wratislaviensis</name>
    <dbReference type="NCBI Taxonomy" id="44752"/>
    <lineage>
        <taxon>Bacteria</taxon>
        <taxon>Bacillati</taxon>
        <taxon>Actinomycetota</taxon>
        <taxon>Actinomycetes</taxon>
        <taxon>Mycobacteriales</taxon>
        <taxon>Nocardiaceae</taxon>
        <taxon>Rhodococcus</taxon>
    </lineage>
</organism>
<protein>
    <submittedName>
        <fullName evidence="2">Uncharacterized protein</fullName>
    </submittedName>
</protein>
<evidence type="ECO:0000313" key="3">
    <source>
        <dbReference type="Proteomes" id="UP000287519"/>
    </source>
</evidence>
<keyword evidence="1" id="KW-0472">Membrane</keyword>
<gene>
    <name evidence="2" type="ORF">Rhow_000520</name>
</gene>
<name>A0A402CMS6_RHOWR</name>
<dbReference type="EMBL" id="BHYM01000115">
    <property type="protein sequence ID" value="GCE44894.1"/>
    <property type="molecule type" value="Genomic_DNA"/>
</dbReference>